<gene>
    <name evidence="4" type="ORF">A4H97_01335</name>
</gene>
<proteinExistence type="predicted"/>
<feature type="domain" description="N-acetyltransferase" evidence="3">
    <location>
        <begin position="2"/>
        <end position="158"/>
    </location>
</feature>
<dbReference type="PROSITE" id="PS51186">
    <property type="entry name" value="GNAT"/>
    <property type="match status" value="1"/>
</dbReference>
<dbReference type="SUPFAM" id="SSF55729">
    <property type="entry name" value="Acyl-CoA N-acyltransferases (Nat)"/>
    <property type="match status" value="1"/>
</dbReference>
<dbReference type="RefSeq" id="WP_081198843.1">
    <property type="nucleotide sequence ID" value="NZ_FOCZ01000001.1"/>
</dbReference>
<dbReference type="InterPro" id="IPR000182">
    <property type="entry name" value="GNAT_dom"/>
</dbReference>
<evidence type="ECO:0000259" key="3">
    <source>
        <dbReference type="PROSITE" id="PS51186"/>
    </source>
</evidence>
<reference evidence="5" key="1">
    <citation type="submission" date="2016-04" db="EMBL/GenBank/DDBJ databases">
        <authorList>
            <person name="Chen L."/>
            <person name="Zhuang W."/>
            <person name="Wang G."/>
        </authorList>
    </citation>
    <scope>NUCLEOTIDE SEQUENCE [LARGE SCALE GENOMIC DNA]</scope>
    <source>
        <strain evidence="5">17621</strain>
    </source>
</reference>
<comment type="caution">
    <text evidence="4">The sequence shown here is derived from an EMBL/GenBank/DDBJ whole genome shotgun (WGS) entry which is preliminary data.</text>
</comment>
<dbReference type="Pfam" id="PF00583">
    <property type="entry name" value="Acetyltransf_1"/>
    <property type="match status" value="1"/>
</dbReference>
<keyword evidence="2" id="KW-0012">Acyltransferase</keyword>
<dbReference type="PANTHER" id="PTHR43072">
    <property type="entry name" value="N-ACETYLTRANSFERASE"/>
    <property type="match status" value="1"/>
</dbReference>
<keyword evidence="5" id="KW-1185">Reference proteome</keyword>
<dbReference type="CDD" id="cd04301">
    <property type="entry name" value="NAT_SF"/>
    <property type="match status" value="1"/>
</dbReference>
<dbReference type="AlphaFoldDB" id="A0A1V9EWJ5"/>
<evidence type="ECO:0000313" key="4">
    <source>
        <dbReference type="EMBL" id="OQP50510.1"/>
    </source>
</evidence>
<dbReference type="STRING" id="354355.SAMN05660816_00678"/>
<evidence type="ECO:0000313" key="5">
    <source>
        <dbReference type="Proteomes" id="UP000192610"/>
    </source>
</evidence>
<dbReference type="InterPro" id="IPR016181">
    <property type="entry name" value="Acyl_CoA_acyltransferase"/>
</dbReference>
<dbReference type="EMBL" id="LVXG01000012">
    <property type="protein sequence ID" value="OQP50510.1"/>
    <property type="molecule type" value="Genomic_DNA"/>
</dbReference>
<dbReference type="OrthoDB" id="9799096at2"/>
<dbReference type="Proteomes" id="UP000192610">
    <property type="component" value="Unassembled WGS sequence"/>
</dbReference>
<sequence>MISLIPMQPEHASVVLEIYGHGIASGMATFETKVPDWQTFNLKYLPHSRIIAIAESEPVGWAALTPVSARECYNGVAEVSVYVHQQHQRKGIGRILLEALINISEQNGIWSLLSVIHEENRASIHLHEQCGFRYIGYRERIAQLDGVWRTTVMLEKRSKFVGQ</sequence>
<keyword evidence="1 4" id="KW-0808">Transferase</keyword>
<evidence type="ECO:0000256" key="2">
    <source>
        <dbReference type="ARBA" id="ARBA00023315"/>
    </source>
</evidence>
<accession>A0A1V9EWJ5</accession>
<dbReference type="PANTHER" id="PTHR43072:SF23">
    <property type="entry name" value="UPF0039 PROTEIN C11D3.02C"/>
    <property type="match status" value="1"/>
</dbReference>
<evidence type="ECO:0000256" key="1">
    <source>
        <dbReference type="ARBA" id="ARBA00022679"/>
    </source>
</evidence>
<dbReference type="GO" id="GO:0016747">
    <property type="term" value="F:acyltransferase activity, transferring groups other than amino-acyl groups"/>
    <property type="evidence" value="ECO:0007669"/>
    <property type="project" value="InterPro"/>
</dbReference>
<organism evidence="4 5">
    <name type="scientific">Niastella yeongjuensis</name>
    <dbReference type="NCBI Taxonomy" id="354355"/>
    <lineage>
        <taxon>Bacteria</taxon>
        <taxon>Pseudomonadati</taxon>
        <taxon>Bacteroidota</taxon>
        <taxon>Chitinophagia</taxon>
        <taxon>Chitinophagales</taxon>
        <taxon>Chitinophagaceae</taxon>
        <taxon>Niastella</taxon>
    </lineage>
</organism>
<name>A0A1V9EWJ5_9BACT</name>
<dbReference type="Gene3D" id="3.40.630.30">
    <property type="match status" value="1"/>
</dbReference>
<protein>
    <submittedName>
        <fullName evidence="4">Phosphinothricin acetyltransferase</fullName>
    </submittedName>
</protein>